<dbReference type="InterPro" id="IPR044742">
    <property type="entry name" value="DEAD/DEAH_RhlB"/>
</dbReference>
<evidence type="ECO:0000256" key="3">
    <source>
        <dbReference type="ARBA" id="ARBA00022630"/>
    </source>
</evidence>
<feature type="region of interest" description="Disordered" evidence="9">
    <location>
        <begin position="262"/>
        <end position="346"/>
    </location>
</feature>
<dbReference type="Gene3D" id="3.40.50.300">
    <property type="entry name" value="P-loop containing nucleotide triphosphate hydrolases"/>
    <property type="match status" value="2"/>
</dbReference>
<dbReference type="PROSITE" id="PS51194">
    <property type="entry name" value="HELICASE_CTER"/>
    <property type="match status" value="1"/>
</dbReference>
<evidence type="ECO:0000256" key="7">
    <source>
        <dbReference type="ARBA" id="ARBA00022827"/>
    </source>
</evidence>
<dbReference type="InterPro" id="IPR047001">
    <property type="entry name" value="MnmG_C_subdom"/>
</dbReference>
<dbReference type="InterPro" id="IPR036188">
    <property type="entry name" value="FAD/NAD-bd_sf"/>
</dbReference>
<keyword evidence="8" id="KW-0067">ATP-binding</keyword>
<dbReference type="GO" id="GO:0003676">
    <property type="term" value="F:nucleic acid binding"/>
    <property type="evidence" value="ECO:0007669"/>
    <property type="project" value="InterPro"/>
</dbReference>
<dbReference type="GO" id="GO:0070899">
    <property type="term" value="P:mitochondrial tRNA wobble uridine modification"/>
    <property type="evidence" value="ECO:0007669"/>
    <property type="project" value="UniProtKB-ARBA"/>
</dbReference>
<dbReference type="EMBL" id="CAJVPZ010000001">
    <property type="protein sequence ID" value="CAG8447425.1"/>
    <property type="molecule type" value="Genomic_DNA"/>
</dbReference>
<keyword evidence="3" id="KW-0285">Flavoprotein</keyword>
<evidence type="ECO:0000256" key="4">
    <source>
        <dbReference type="ARBA" id="ARBA00022741"/>
    </source>
</evidence>
<keyword evidence="6" id="KW-0347">Helicase</keyword>
<organism evidence="12 13">
    <name type="scientific">Racocetra fulgida</name>
    <dbReference type="NCBI Taxonomy" id="60492"/>
    <lineage>
        <taxon>Eukaryota</taxon>
        <taxon>Fungi</taxon>
        <taxon>Fungi incertae sedis</taxon>
        <taxon>Mucoromycota</taxon>
        <taxon>Glomeromycotina</taxon>
        <taxon>Glomeromycetes</taxon>
        <taxon>Diversisporales</taxon>
        <taxon>Gigasporaceae</taxon>
        <taxon>Racocetra</taxon>
    </lineage>
</organism>
<dbReference type="Gene3D" id="1.10.150.570">
    <property type="entry name" value="GidA associated domain, C-terminal subdomain"/>
    <property type="match status" value="1"/>
</dbReference>
<dbReference type="Pfam" id="PF01134">
    <property type="entry name" value="GIDA"/>
    <property type="match status" value="1"/>
</dbReference>
<dbReference type="SMART" id="SM01228">
    <property type="entry name" value="GIDA_assoc_3"/>
    <property type="match status" value="1"/>
</dbReference>
<dbReference type="InterPro" id="IPR044920">
    <property type="entry name" value="MnmG_C_subdom_sf"/>
</dbReference>
<dbReference type="GO" id="GO:0005524">
    <property type="term" value="F:ATP binding"/>
    <property type="evidence" value="ECO:0007669"/>
    <property type="project" value="UniProtKB-KW"/>
</dbReference>
<dbReference type="InterPro" id="IPR040131">
    <property type="entry name" value="MnmG_N"/>
</dbReference>
<keyword evidence="4" id="KW-0547">Nucleotide-binding</keyword>
<evidence type="ECO:0000256" key="1">
    <source>
        <dbReference type="ARBA" id="ARBA00001974"/>
    </source>
</evidence>
<evidence type="ECO:0000259" key="10">
    <source>
        <dbReference type="PROSITE" id="PS51192"/>
    </source>
</evidence>
<dbReference type="CDD" id="cd18787">
    <property type="entry name" value="SF2_C_DEAD"/>
    <property type="match status" value="1"/>
</dbReference>
<sequence length="1475" mass="165165">MNYTALKKTDQEPEYKKNPYLPISSVGITNYSVTKDNLPAGCALMTDTLDGSGNGSSILNSKGITHIIHAGPKERSKFPSDEEFIECVVKSVQNCIILAERYNFEKLAVPLVGGDIFLGKCDLEKLAEGIIRGVANQLAECQKVKEIALIDFDKKPPYLFLKKIQQLEKELFSTTVPLNADRFIGILKNNKKKSWVGQQKTIKVKVGDIRDKNLHSCSAIVNAANTYYGMGSGLAGAIKAQTGNAGKIDAKAKELISEFNSLIDDSSGPEQPKPNPKPGDNPKPGKKQPSDDSPGPTPDNGNGNNDDGDNGKDDNQEPTDKGPKKDTDQSPNEWREELKNVDPNLEQTFTNTKIAEWQQEKGSFNSAEGVKNLLENVKRNNDFLTEISSKHSAPDLNSLITNKSPQEVIIIIKRFEYDQLNAGDKKNKDAKIRKYYSLKKDEVLTDSQINEYLYKVAVGEINESSIKLDDNSGQINPQENTILKIIKISALILYLTSDQRVGGSNPPERANNNLKLFYNLMTKTHEPKKIVFCPTKIEIKTKPFDYEDKFPVKNPQTGKLEEKIETRKFSHLQFIFNSQKEVNNFSALVKADQFYEVETSWSSHVKQGKIGQPETEFKKVVWVKETNPQIKKFSAGEKTGAMAGRKSNTTFDIIVIGGGHAGIEASLISTQLGHKVVLITLDKNKIGAMNCNPSVGGVAKGIVVREIDALGGKMGQAADATALQFKLLNTSNGPAVQALRVQSDKIAYSRYMQKAVDQQKNLTVIEGAVKNLLIEENKVRGVELNNGEIILAKVIILTTGTYLQPITYQGKESKIEGPDGEKKVVNNISQQLQKLGFKLKRFKTGTSPRILTNTIDFSGLRVEPGTDLPLRFSAQSDYEKLLTLSEQFPCYLLHTNEKTHQIIRENSHLSPIFYKENIGIGPRYCPSIEDKVYRFADKEKHQIFLEPESRELDTTYIQGYAIEYDVVDSTQLKPSLESKLVDGLFTAGQINGTTGYEEAAAQGLMAGINASRKIKKQEPLILRRDQAYIGVLIDDLVNKKITDPYRLLTSRAEYRLLLRHDNVCTQEQRELEVNIKYEKQITNQLQVAKELSQYEARIIPPHIDYYQVDNLAKEAREKLTKIKPISLGQARRIGGVNPTDIQMLKKTTLSEKTKNNLHRAGYRQLTDIQLKTIPLILAGQDIIAQSQTGTGKTAAFLIPILEKLTAIHKPQVLVLVPTRELALQVSEEARKLSPHTNLQVAAVYGGAPIYQQLQAFRRGVDLVVGTPGRIIDHIFTRQSFRLDQLKFVVLDEVDEMISKGFLPEIEKIMKKIPEQRQTLLFSATISPEVKDRDLVKFLSANQSNSVIVFANTKRKVEEIKDILLDKKLRVDYIHSDLSQNRRTRVFQKFRAKKISLLIATDVAARGLDIKDISYVVNYDFPQNREFYIHRTGRTGRAGASGKALTFVNSSREKSQLLAISRQRNFKLERFISPTG</sequence>
<feature type="compositionally biased region" description="Pro residues" evidence="9">
    <location>
        <begin position="271"/>
        <end position="281"/>
    </location>
</feature>
<feature type="compositionally biased region" description="Basic and acidic residues" evidence="9">
    <location>
        <begin position="309"/>
        <end position="340"/>
    </location>
</feature>
<feature type="domain" description="Helicase C-terminal" evidence="11">
    <location>
        <begin position="1333"/>
        <end position="1475"/>
    </location>
</feature>
<dbReference type="PROSITE" id="PS01280">
    <property type="entry name" value="GIDA_1"/>
    <property type="match status" value="1"/>
</dbReference>
<evidence type="ECO:0000313" key="13">
    <source>
        <dbReference type="Proteomes" id="UP000789396"/>
    </source>
</evidence>
<accession>A0A9N8YT84</accession>
<dbReference type="Gene3D" id="3.50.50.60">
    <property type="entry name" value="FAD/NAD(P)-binding domain"/>
    <property type="match status" value="2"/>
</dbReference>
<comment type="caution">
    <text evidence="12">The sequence shown here is derived from an EMBL/GenBank/DDBJ whole genome shotgun (WGS) entry which is preliminary data.</text>
</comment>
<dbReference type="InterPro" id="IPR002218">
    <property type="entry name" value="MnmG-rel"/>
</dbReference>
<dbReference type="InterPro" id="IPR020595">
    <property type="entry name" value="MnmG-rel_CS"/>
</dbReference>
<evidence type="ECO:0000259" key="11">
    <source>
        <dbReference type="PROSITE" id="PS51194"/>
    </source>
</evidence>
<evidence type="ECO:0000256" key="5">
    <source>
        <dbReference type="ARBA" id="ARBA00022801"/>
    </source>
</evidence>
<proteinExistence type="inferred from homology"/>
<name>A0A9N8YT84_9GLOM</name>
<evidence type="ECO:0000256" key="6">
    <source>
        <dbReference type="ARBA" id="ARBA00022806"/>
    </source>
</evidence>
<dbReference type="Proteomes" id="UP000789396">
    <property type="component" value="Unassembled WGS sequence"/>
</dbReference>
<dbReference type="SMART" id="SM00487">
    <property type="entry name" value="DEXDc"/>
    <property type="match status" value="1"/>
</dbReference>
<evidence type="ECO:0000256" key="8">
    <source>
        <dbReference type="ARBA" id="ARBA00022840"/>
    </source>
</evidence>
<dbReference type="GO" id="GO:0050660">
    <property type="term" value="F:flavin adenine dinucleotide binding"/>
    <property type="evidence" value="ECO:0007669"/>
    <property type="project" value="InterPro"/>
</dbReference>
<dbReference type="PANTHER" id="PTHR11806:SF0">
    <property type="entry name" value="PROTEIN MTO1 HOMOLOG, MITOCHONDRIAL"/>
    <property type="match status" value="1"/>
</dbReference>
<dbReference type="OrthoDB" id="3329at2759"/>
<comment type="similarity">
    <text evidence="2">Belongs to the MnmG family.</text>
</comment>
<dbReference type="CDD" id="cd00268">
    <property type="entry name" value="DEADc"/>
    <property type="match status" value="1"/>
</dbReference>
<reference evidence="12" key="1">
    <citation type="submission" date="2021-06" db="EMBL/GenBank/DDBJ databases">
        <authorList>
            <person name="Kallberg Y."/>
            <person name="Tangrot J."/>
            <person name="Rosling A."/>
        </authorList>
    </citation>
    <scope>NUCLEOTIDE SEQUENCE</scope>
    <source>
        <strain evidence="12">IN212</strain>
    </source>
</reference>
<evidence type="ECO:0000313" key="12">
    <source>
        <dbReference type="EMBL" id="CAG8447425.1"/>
    </source>
</evidence>
<feature type="domain" description="Helicase ATP-binding" evidence="10">
    <location>
        <begin position="1173"/>
        <end position="1343"/>
    </location>
</feature>
<dbReference type="PROSITE" id="PS51192">
    <property type="entry name" value="HELICASE_ATP_BIND_1"/>
    <property type="match status" value="1"/>
</dbReference>
<dbReference type="GO" id="GO:0005739">
    <property type="term" value="C:mitochondrion"/>
    <property type="evidence" value="ECO:0007669"/>
    <property type="project" value="GOC"/>
</dbReference>
<dbReference type="InterPro" id="IPR001650">
    <property type="entry name" value="Helicase_C-like"/>
</dbReference>
<dbReference type="SUPFAM" id="SSF52540">
    <property type="entry name" value="P-loop containing nucleoside triphosphate hydrolases"/>
    <property type="match status" value="1"/>
</dbReference>
<dbReference type="PROSITE" id="PS01281">
    <property type="entry name" value="GIDA_2"/>
    <property type="match status" value="1"/>
</dbReference>
<keyword evidence="13" id="KW-1185">Reference proteome</keyword>
<dbReference type="InterPro" id="IPR043472">
    <property type="entry name" value="Macro_dom-like"/>
</dbReference>
<dbReference type="InterPro" id="IPR011545">
    <property type="entry name" value="DEAD/DEAH_box_helicase_dom"/>
</dbReference>
<comment type="cofactor">
    <cofactor evidence="1">
        <name>FAD</name>
        <dbReference type="ChEBI" id="CHEBI:57692"/>
    </cofactor>
</comment>
<dbReference type="GO" id="GO:0005829">
    <property type="term" value="C:cytosol"/>
    <property type="evidence" value="ECO:0007669"/>
    <property type="project" value="TreeGrafter"/>
</dbReference>
<evidence type="ECO:0000256" key="2">
    <source>
        <dbReference type="ARBA" id="ARBA00007653"/>
    </source>
</evidence>
<dbReference type="Pfam" id="PF13932">
    <property type="entry name" value="SAM_GIDA_C"/>
    <property type="match status" value="1"/>
</dbReference>
<dbReference type="GO" id="GO:0030488">
    <property type="term" value="P:tRNA methylation"/>
    <property type="evidence" value="ECO:0007669"/>
    <property type="project" value="TreeGrafter"/>
</dbReference>
<keyword evidence="5" id="KW-0378">Hydrolase</keyword>
<dbReference type="PANTHER" id="PTHR11806">
    <property type="entry name" value="GLUCOSE INHIBITED DIVISION PROTEIN A"/>
    <property type="match status" value="1"/>
</dbReference>
<dbReference type="InterPro" id="IPR026904">
    <property type="entry name" value="MnmG_C"/>
</dbReference>
<dbReference type="FunFam" id="1.10.150.570:FF:000001">
    <property type="entry name" value="tRNA uridine 5-carboxymethylaminomethyl modification enzyme MnmG"/>
    <property type="match status" value="1"/>
</dbReference>
<dbReference type="Gene3D" id="3.40.220.10">
    <property type="entry name" value="Leucine Aminopeptidase, subunit E, domain 1"/>
    <property type="match status" value="2"/>
</dbReference>
<keyword evidence="7" id="KW-0274">FAD</keyword>
<dbReference type="SMART" id="SM00490">
    <property type="entry name" value="HELICc"/>
    <property type="match status" value="1"/>
</dbReference>
<dbReference type="SUPFAM" id="SSF52949">
    <property type="entry name" value="Macro domain-like"/>
    <property type="match status" value="2"/>
</dbReference>
<dbReference type="InterPro" id="IPR027417">
    <property type="entry name" value="P-loop_NTPase"/>
</dbReference>
<protein>
    <submittedName>
        <fullName evidence="12">9423_t:CDS:1</fullName>
    </submittedName>
</protein>
<evidence type="ECO:0000256" key="9">
    <source>
        <dbReference type="SAM" id="MobiDB-lite"/>
    </source>
</evidence>
<dbReference type="SUPFAM" id="SSF51905">
    <property type="entry name" value="FAD/NAD(P)-binding domain"/>
    <property type="match status" value="1"/>
</dbReference>
<gene>
    <name evidence="12" type="ORF">RFULGI_LOCUS19</name>
</gene>
<dbReference type="Pfam" id="PF00270">
    <property type="entry name" value="DEAD"/>
    <property type="match status" value="1"/>
</dbReference>
<feature type="compositionally biased region" description="Low complexity" evidence="9">
    <location>
        <begin position="291"/>
        <end position="305"/>
    </location>
</feature>
<dbReference type="InterPro" id="IPR014001">
    <property type="entry name" value="Helicase_ATP-bd"/>
</dbReference>